<feature type="region of interest" description="Disordered" evidence="2">
    <location>
        <begin position="1"/>
        <end position="36"/>
    </location>
</feature>
<keyword evidence="5" id="KW-1185">Reference proteome</keyword>
<keyword evidence="4" id="KW-0132">Cell division</keyword>
<evidence type="ECO:0000256" key="1">
    <source>
        <dbReference type="SAM" id="Coils"/>
    </source>
</evidence>
<feature type="transmembrane region" description="Helical" evidence="3">
    <location>
        <begin position="44"/>
        <end position="62"/>
    </location>
</feature>
<proteinExistence type="predicted"/>
<organism evidence="4 5">
    <name type="scientific">Cohnella nanjingensis</name>
    <dbReference type="NCBI Taxonomy" id="1387779"/>
    <lineage>
        <taxon>Bacteria</taxon>
        <taxon>Bacillati</taxon>
        <taxon>Bacillota</taxon>
        <taxon>Bacilli</taxon>
        <taxon>Bacillales</taxon>
        <taxon>Paenibacillaceae</taxon>
        <taxon>Cohnella</taxon>
    </lineage>
</organism>
<evidence type="ECO:0000256" key="2">
    <source>
        <dbReference type="SAM" id="MobiDB-lite"/>
    </source>
</evidence>
<name>A0A7X0RT62_9BACL</name>
<dbReference type="EMBL" id="JACJVP010000035">
    <property type="protein sequence ID" value="MBB6673227.1"/>
    <property type="molecule type" value="Genomic_DNA"/>
</dbReference>
<evidence type="ECO:0000313" key="4">
    <source>
        <dbReference type="EMBL" id="MBB6673227.1"/>
    </source>
</evidence>
<feature type="compositionally biased region" description="Basic and acidic residues" evidence="2">
    <location>
        <begin position="9"/>
        <end position="19"/>
    </location>
</feature>
<sequence>MQYYGNLALREERKPEKQPQQRGPAPSRQSPQPRRRHLPVGEKLIYLFTVALLVGVTGLVIYRSAGLYEMNREIQKMTGEYEQAVDQSRELQREVDRLMDPAEIARKAQKLGLQKLDQQPITLSADKDQTASQTKP</sequence>
<keyword evidence="3" id="KW-0472">Membrane</keyword>
<dbReference type="RefSeq" id="WP_185671082.1">
    <property type="nucleotide sequence ID" value="NZ_JACJVP010000035.1"/>
</dbReference>
<comment type="caution">
    <text evidence="4">The sequence shown here is derived from an EMBL/GenBank/DDBJ whole genome shotgun (WGS) entry which is preliminary data.</text>
</comment>
<reference evidence="4 5" key="1">
    <citation type="submission" date="2020-08" db="EMBL/GenBank/DDBJ databases">
        <title>Cohnella phylogeny.</title>
        <authorList>
            <person name="Dunlap C."/>
        </authorList>
    </citation>
    <scope>NUCLEOTIDE SEQUENCE [LARGE SCALE GENOMIC DNA]</scope>
    <source>
        <strain evidence="4 5">DSM 28246</strain>
    </source>
</reference>
<keyword evidence="3" id="KW-0812">Transmembrane</keyword>
<feature type="coiled-coil region" evidence="1">
    <location>
        <begin position="67"/>
        <end position="94"/>
    </location>
</feature>
<gene>
    <name evidence="4" type="ORF">H7C19_21360</name>
</gene>
<evidence type="ECO:0000256" key="3">
    <source>
        <dbReference type="SAM" id="Phobius"/>
    </source>
</evidence>
<keyword evidence="1" id="KW-0175">Coiled coil</keyword>
<feature type="region of interest" description="Disordered" evidence="2">
    <location>
        <begin position="115"/>
        <end position="136"/>
    </location>
</feature>
<accession>A0A7X0RT62</accession>
<keyword evidence="4" id="KW-0131">Cell cycle</keyword>
<protein>
    <submittedName>
        <fullName evidence="4">Cell division initiation protein</fullName>
    </submittedName>
</protein>
<dbReference type="Proteomes" id="UP000547209">
    <property type="component" value="Unassembled WGS sequence"/>
</dbReference>
<keyword evidence="3" id="KW-1133">Transmembrane helix</keyword>
<dbReference type="AlphaFoldDB" id="A0A7X0RT62"/>
<dbReference type="GO" id="GO:0051301">
    <property type="term" value="P:cell division"/>
    <property type="evidence" value="ECO:0007669"/>
    <property type="project" value="UniProtKB-KW"/>
</dbReference>
<evidence type="ECO:0000313" key="5">
    <source>
        <dbReference type="Proteomes" id="UP000547209"/>
    </source>
</evidence>
<feature type="compositionally biased region" description="Low complexity" evidence="2">
    <location>
        <begin position="20"/>
        <end position="32"/>
    </location>
</feature>